<comment type="catalytic activity">
    <reaction evidence="19 20">
        <text>UDP-N-acetyl-alpha-D-muramate + NADP(+) = UDP-N-acetyl-3-O-(1-carboxyvinyl)-alpha-D-glucosamine + NADPH + H(+)</text>
        <dbReference type="Rhea" id="RHEA:12248"/>
        <dbReference type="ChEBI" id="CHEBI:15378"/>
        <dbReference type="ChEBI" id="CHEBI:57783"/>
        <dbReference type="ChEBI" id="CHEBI:58349"/>
        <dbReference type="ChEBI" id="CHEBI:68483"/>
        <dbReference type="ChEBI" id="CHEBI:70757"/>
        <dbReference type="EC" id="1.3.1.98"/>
    </reaction>
</comment>
<dbReference type="RefSeq" id="WP_349757868.1">
    <property type="nucleotide sequence ID" value="NZ_JBEGCI010000004.1"/>
</dbReference>
<dbReference type="EC" id="1.3.1.98" evidence="6 20"/>
<keyword evidence="14 20" id="KW-0573">Peptidoglycan synthesis</keyword>
<evidence type="ECO:0000256" key="5">
    <source>
        <dbReference type="ARBA" id="ARBA00010485"/>
    </source>
</evidence>
<dbReference type="InterPro" id="IPR016169">
    <property type="entry name" value="FAD-bd_PCMH_sub2"/>
</dbReference>
<evidence type="ECO:0000256" key="20">
    <source>
        <dbReference type="HAMAP-Rule" id="MF_00037"/>
    </source>
</evidence>
<dbReference type="PANTHER" id="PTHR21071">
    <property type="entry name" value="UDP-N-ACETYLENOLPYRUVOYLGLUCOSAMINE REDUCTASE"/>
    <property type="match status" value="1"/>
</dbReference>
<keyword evidence="9 20" id="KW-0132">Cell division</keyword>
<evidence type="ECO:0000256" key="15">
    <source>
        <dbReference type="ARBA" id="ARBA00023002"/>
    </source>
</evidence>
<feature type="active site" evidence="20">
    <location>
        <position position="175"/>
    </location>
</feature>
<proteinExistence type="inferred from homology"/>
<evidence type="ECO:0000259" key="21">
    <source>
        <dbReference type="PROSITE" id="PS51387"/>
    </source>
</evidence>
<evidence type="ECO:0000256" key="13">
    <source>
        <dbReference type="ARBA" id="ARBA00022960"/>
    </source>
</evidence>
<keyword evidence="15 20" id="KW-0560">Oxidoreductase</keyword>
<keyword evidence="8 20" id="KW-0963">Cytoplasm</keyword>
<keyword evidence="17 20" id="KW-0961">Cell wall biogenesis/degradation</keyword>
<dbReference type="InterPro" id="IPR036318">
    <property type="entry name" value="FAD-bd_PCMH-like_sf"/>
</dbReference>
<feature type="domain" description="FAD-binding PCMH-type" evidence="21">
    <location>
        <begin position="30"/>
        <end position="196"/>
    </location>
</feature>
<evidence type="ECO:0000256" key="11">
    <source>
        <dbReference type="ARBA" id="ARBA00022827"/>
    </source>
</evidence>
<keyword evidence="11 20" id="KW-0274">FAD</keyword>
<evidence type="ECO:0000256" key="14">
    <source>
        <dbReference type="ARBA" id="ARBA00022984"/>
    </source>
</evidence>
<dbReference type="InterPro" id="IPR006094">
    <property type="entry name" value="Oxid_FAD_bind_N"/>
</dbReference>
<comment type="function">
    <text evidence="2 20">Cell wall formation.</text>
</comment>
<keyword evidence="12 20" id="KW-0521">NADP</keyword>
<dbReference type="Gene3D" id="3.30.465.10">
    <property type="match status" value="1"/>
</dbReference>
<name>A0ABV1N3E5_9GAMM</name>
<dbReference type="InterPro" id="IPR003170">
    <property type="entry name" value="MurB"/>
</dbReference>
<sequence length="318" mass="34924">MMGYNISQLESLCPSGFERNTSLAAISKWRIGGDADILLRPQSVEELAKLRSWFHQNSIPHLIIGSTSNLLFDDEGLRVPCIQIGERMSGIHIAADKVYAQAGAWVPKFSRRLMNSGLTGGEHVCGIPGTIGGLVYMNGGSQRRSIGSNIVSVESVDSKGDIITREVDECEFSYRNSVYQRTEEVITSALFDFNIGERHSIRKNMLSILAERKRKFPRGQPNCGSVFKSDPDMYADIGPPGKVIELFGLKGKRVGKACVSSQHANFIVNEGGAKSADVLNLIKEISNCVVRESGYRLESEVLYVDPVGKLMPASSFFI</sequence>
<comment type="pathway">
    <text evidence="4 20">Cell wall biogenesis; peptidoglycan biosynthesis.</text>
</comment>
<evidence type="ECO:0000256" key="2">
    <source>
        <dbReference type="ARBA" id="ARBA00003921"/>
    </source>
</evidence>
<organism evidence="22 23">
    <name type="scientific">Halomonas pelophila</name>
    <dbReference type="NCBI Taxonomy" id="3151122"/>
    <lineage>
        <taxon>Bacteria</taxon>
        <taxon>Pseudomonadati</taxon>
        <taxon>Pseudomonadota</taxon>
        <taxon>Gammaproteobacteria</taxon>
        <taxon>Oceanospirillales</taxon>
        <taxon>Halomonadaceae</taxon>
        <taxon>Halomonas</taxon>
    </lineage>
</organism>
<dbReference type="InterPro" id="IPR036635">
    <property type="entry name" value="MurB_C_sf"/>
</dbReference>
<evidence type="ECO:0000256" key="3">
    <source>
        <dbReference type="ARBA" id="ARBA00004496"/>
    </source>
</evidence>
<evidence type="ECO:0000256" key="9">
    <source>
        <dbReference type="ARBA" id="ARBA00022618"/>
    </source>
</evidence>
<dbReference type="Proteomes" id="UP001472978">
    <property type="component" value="Unassembled WGS sequence"/>
</dbReference>
<reference evidence="22 23" key="1">
    <citation type="submission" date="2024-05" db="EMBL/GenBank/DDBJ databases">
        <title>Halomonas sp. CS7 16S ribosomal RNA gene Genome sequencing and assembly.</title>
        <authorList>
            <person name="Yook S."/>
        </authorList>
    </citation>
    <scope>NUCLEOTIDE SEQUENCE [LARGE SCALE GENOMIC DNA]</scope>
    <source>
        <strain evidence="22 23">CS7</strain>
    </source>
</reference>
<gene>
    <name evidence="20 22" type="primary">murB</name>
    <name evidence="22" type="ORF">ABE957_06155</name>
</gene>
<keyword evidence="13 20" id="KW-0133">Cell shape</keyword>
<dbReference type="Gene3D" id="3.30.43.10">
    <property type="entry name" value="Uridine Diphospho-n-acetylenolpyruvylglucosamine Reductase, domain 2"/>
    <property type="match status" value="1"/>
</dbReference>
<evidence type="ECO:0000256" key="10">
    <source>
        <dbReference type="ARBA" id="ARBA00022630"/>
    </source>
</evidence>
<dbReference type="InterPro" id="IPR016167">
    <property type="entry name" value="FAD-bd_PCMH_sub1"/>
</dbReference>
<dbReference type="PANTHER" id="PTHR21071:SF4">
    <property type="entry name" value="UDP-N-ACETYLENOLPYRUVOYLGLUCOSAMINE REDUCTASE"/>
    <property type="match status" value="1"/>
</dbReference>
<evidence type="ECO:0000256" key="16">
    <source>
        <dbReference type="ARBA" id="ARBA00023306"/>
    </source>
</evidence>
<comment type="caution">
    <text evidence="22">The sequence shown here is derived from an EMBL/GenBank/DDBJ whole genome shotgun (WGS) entry which is preliminary data.</text>
</comment>
<evidence type="ECO:0000256" key="18">
    <source>
        <dbReference type="ARBA" id="ARBA00031026"/>
    </source>
</evidence>
<dbReference type="SUPFAM" id="SSF56176">
    <property type="entry name" value="FAD-binding/transporter-associated domain-like"/>
    <property type="match status" value="1"/>
</dbReference>
<comment type="subcellular location">
    <subcellularLocation>
        <location evidence="3 20">Cytoplasm</location>
    </subcellularLocation>
</comment>
<evidence type="ECO:0000256" key="6">
    <source>
        <dbReference type="ARBA" id="ARBA00012518"/>
    </source>
</evidence>
<keyword evidence="16 20" id="KW-0131">Cell cycle</keyword>
<evidence type="ECO:0000256" key="17">
    <source>
        <dbReference type="ARBA" id="ARBA00023316"/>
    </source>
</evidence>
<feature type="active site" description="Proton donor" evidence="20">
    <location>
        <position position="225"/>
    </location>
</feature>
<dbReference type="HAMAP" id="MF_00037">
    <property type="entry name" value="MurB"/>
    <property type="match status" value="1"/>
</dbReference>
<comment type="cofactor">
    <cofactor evidence="1 20">
        <name>FAD</name>
        <dbReference type="ChEBI" id="CHEBI:57692"/>
    </cofactor>
</comment>
<dbReference type="InterPro" id="IPR016166">
    <property type="entry name" value="FAD-bd_PCMH"/>
</dbReference>
<evidence type="ECO:0000256" key="12">
    <source>
        <dbReference type="ARBA" id="ARBA00022857"/>
    </source>
</evidence>
<keyword evidence="10 20" id="KW-0285">Flavoprotein</keyword>
<dbReference type="Pfam" id="PF01565">
    <property type="entry name" value="FAD_binding_4"/>
    <property type="match status" value="1"/>
</dbReference>
<evidence type="ECO:0000256" key="1">
    <source>
        <dbReference type="ARBA" id="ARBA00001974"/>
    </source>
</evidence>
<dbReference type="EMBL" id="JBEGCI010000004">
    <property type="protein sequence ID" value="MEQ6888254.1"/>
    <property type="molecule type" value="Genomic_DNA"/>
</dbReference>
<evidence type="ECO:0000256" key="8">
    <source>
        <dbReference type="ARBA" id="ARBA00022490"/>
    </source>
</evidence>
<dbReference type="Gene3D" id="3.90.78.10">
    <property type="entry name" value="UDP-N-acetylenolpyruvoylglucosamine reductase, C-terminal domain"/>
    <property type="match status" value="1"/>
</dbReference>
<dbReference type="SUPFAM" id="SSF56194">
    <property type="entry name" value="Uridine diphospho-N-Acetylenolpyruvylglucosamine reductase, MurB, C-terminal domain"/>
    <property type="match status" value="1"/>
</dbReference>
<evidence type="ECO:0000256" key="4">
    <source>
        <dbReference type="ARBA" id="ARBA00004752"/>
    </source>
</evidence>
<protein>
    <recommendedName>
        <fullName evidence="7 20">UDP-N-acetylenolpyruvoylglucosamine reductase</fullName>
        <ecNumber evidence="6 20">1.3.1.98</ecNumber>
    </recommendedName>
    <alternativeName>
        <fullName evidence="18 20">UDP-N-acetylmuramate dehydrogenase</fullName>
    </alternativeName>
</protein>
<evidence type="ECO:0000256" key="19">
    <source>
        <dbReference type="ARBA" id="ARBA00048914"/>
    </source>
</evidence>
<accession>A0ABV1N3E5</accession>
<dbReference type="NCBIfam" id="NF010480">
    <property type="entry name" value="PRK13905.1"/>
    <property type="match status" value="1"/>
</dbReference>
<dbReference type="NCBIfam" id="TIGR00179">
    <property type="entry name" value="murB"/>
    <property type="match status" value="1"/>
</dbReference>
<evidence type="ECO:0000313" key="23">
    <source>
        <dbReference type="Proteomes" id="UP001472978"/>
    </source>
</evidence>
<keyword evidence="23" id="KW-1185">Reference proteome</keyword>
<evidence type="ECO:0000313" key="22">
    <source>
        <dbReference type="EMBL" id="MEQ6888254.1"/>
    </source>
</evidence>
<dbReference type="GO" id="GO:0008762">
    <property type="term" value="F:UDP-N-acetylmuramate dehydrogenase activity"/>
    <property type="evidence" value="ECO:0007669"/>
    <property type="project" value="UniProtKB-EC"/>
</dbReference>
<evidence type="ECO:0000256" key="7">
    <source>
        <dbReference type="ARBA" id="ARBA00015188"/>
    </source>
</evidence>
<dbReference type="Pfam" id="PF02873">
    <property type="entry name" value="MurB_C"/>
    <property type="match status" value="1"/>
</dbReference>
<comment type="similarity">
    <text evidence="5 20">Belongs to the MurB family.</text>
</comment>
<dbReference type="PROSITE" id="PS51387">
    <property type="entry name" value="FAD_PCMH"/>
    <property type="match status" value="1"/>
</dbReference>
<dbReference type="InterPro" id="IPR011601">
    <property type="entry name" value="MurB_C"/>
</dbReference>
<feature type="active site" evidence="20">
    <location>
        <position position="300"/>
    </location>
</feature>